<proteinExistence type="predicted"/>
<reference evidence="3" key="1">
    <citation type="journal article" date="2019" name="Int. J. Syst. Evol. Microbiol.">
        <title>The Global Catalogue of Microorganisms (GCM) 10K type strain sequencing project: providing services to taxonomists for standard genome sequencing and annotation.</title>
        <authorList>
            <consortium name="The Broad Institute Genomics Platform"/>
            <consortium name="The Broad Institute Genome Sequencing Center for Infectious Disease"/>
            <person name="Wu L."/>
            <person name="Ma J."/>
        </authorList>
    </citation>
    <scope>NUCLEOTIDE SEQUENCE [LARGE SCALE GENOMIC DNA]</scope>
    <source>
        <strain evidence="3">CCUG 61948</strain>
    </source>
</reference>
<evidence type="ECO:0000259" key="1">
    <source>
        <dbReference type="Pfam" id="PF09537"/>
    </source>
</evidence>
<feature type="domain" description="DUF2383" evidence="1">
    <location>
        <begin position="9"/>
        <end position="117"/>
    </location>
</feature>
<organism evidence="2 3">
    <name type="scientific">Maribacter chungangensis</name>
    <dbReference type="NCBI Taxonomy" id="1069117"/>
    <lineage>
        <taxon>Bacteria</taxon>
        <taxon>Pseudomonadati</taxon>
        <taxon>Bacteroidota</taxon>
        <taxon>Flavobacteriia</taxon>
        <taxon>Flavobacteriales</taxon>
        <taxon>Flavobacteriaceae</taxon>
        <taxon>Maribacter</taxon>
    </lineage>
</organism>
<name>A0ABW3B9L6_9FLAO</name>
<dbReference type="NCBIfam" id="TIGR02284">
    <property type="entry name" value="PA2169 family four-helix-bundle protein"/>
    <property type="match status" value="1"/>
</dbReference>
<protein>
    <submittedName>
        <fullName evidence="2">PA2169 family four-helix-bundle protein</fullName>
    </submittedName>
</protein>
<evidence type="ECO:0000313" key="2">
    <source>
        <dbReference type="EMBL" id="MFD0799591.1"/>
    </source>
</evidence>
<keyword evidence="3" id="KW-1185">Reference proteome</keyword>
<sequence>MNNDIKHIEDRMKGIIEKNEDSVKGFEKAAENAKEGGIKNYFEQRAEKRRLFIKTLHNATPALKTGNREIEGSIKGTMHRTWMDAKTFFSADSDEVMLQESVRGDRSAIDEYNEILADSMVPHRMREIIKEQRDEIQNDLETLQILEEIV</sequence>
<dbReference type="InterPro" id="IPR019052">
    <property type="entry name" value="DUF2383"/>
</dbReference>
<evidence type="ECO:0000313" key="3">
    <source>
        <dbReference type="Proteomes" id="UP001597012"/>
    </source>
</evidence>
<dbReference type="EMBL" id="JBHTHY010000027">
    <property type="protein sequence ID" value="MFD0799591.1"/>
    <property type="molecule type" value="Genomic_DNA"/>
</dbReference>
<accession>A0ABW3B9L6</accession>
<dbReference type="RefSeq" id="WP_379936580.1">
    <property type="nucleotide sequence ID" value="NZ_JBHTHY010000027.1"/>
</dbReference>
<dbReference type="Proteomes" id="UP001597012">
    <property type="component" value="Unassembled WGS sequence"/>
</dbReference>
<dbReference type="InterPro" id="IPR011971">
    <property type="entry name" value="CHP02284"/>
</dbReference>
<comment type="caution">
    <text evidence="2">The sequence shown here is derived from an EMBL/GenBank/DDBJ whole genome shotgun (WGS) entry which is preliminary data.</text>
</comment>
<gene>
    <name evidence="2" type="ORF">ACFQZJ_19125</name>
</gene>
<dbReference type="Pfam" id="PF09537">
    <property type="entry name" value="DUF2383"/>
    <property type="match status" value="1"/>
</dbReference>
<dbReference type="InterPro" id="IPR012347">
    <property type="entry name" value="Ferritin-like"/>
</dbReference>
<dbReference type="Gene3D" id="1.20.1260.10">
    <property type="match status" value="1"/>
</dbReference>